<dbReference type="EMBL" id="JALJOS010000004">
    <property type="protein sequence ID" value="KAK9840109.1"/>
    <property type="molecule type" value="Genomic_DNA"/>
</dbReference>
<accession>A0AAW1S212</accession>
<dbReference type="AlphaFoldDB" id="A0AAW1S212"/>
<dbReference type="NCBIfam" id="NF006488">
    <property type="entry name" value="PRK08912.1"/>
    <property type="match status" value="1"/>
</dbReference>
<gene>
    <name evidence="8" type="ORF">WJX74_003508</name>
</gene>
<evidence type="ECO:0000259" key="7">
    <source>
        <dbReference type="Pfam" id="PF00155"/>
    </source>
</evidence>
<dbReference type="InterPro" id="IPR015424">
    <property type="entry name" value="PyrdxlP-dep_Trfase"/>
</dbReference>
<dbReference type="InterPro" id="IPR004839">
    <property type="entry name" value="Aminotransferase_I/II_large"/>
</dbReference>
<evidence type="ECO:0000256" key="1">
    <source>
        <dbReference type="ARBA" id="ARBA00001933"/>
    </source>
</evidence>
<evidence type="ECO:0000313" key="9">
    <source>
        <dbReference type="Proteomes" id="UP001438707"/>
    </source>
</evidence>
<dbReference type="InterPro" id="IPR015421">
    <property type="entry name" value="PyrdxlP-dep_Trfase_major"/>
</dbReference>
<feature type="region of interest" description="Disordered" evidence="6">
    <location>
        <begin position="1"/>
        <end position="22"/>
    </location>
</feature>
<sequence length="512" mass="56333">MTNLANEFGSVNLGQGFPDEEGPESMKQIVGKAVYDFPNQYPPALGIPELRKAIATHSKRFSGLPVDWQTETVVTVGATEALASAFMGFLNEGDEVIMLEPLYDSYAAMARRAGGKIVPVSLQPPDWNIPRDKLEAAFSPRTKAILVNSPHNPTGTAFSKPDLEAIAALCKQHDVIAICDEVYEHLTYEGTKHISLRTLPGMAERSIRIGSAGKTFSFTAWKVGWATGPAHLIAALAKAHSFLVFTVPSNLQRAVAHGLDHESSFYCGLSTSLQAKRDLLEGHLKTAGFSTLRAHGSYFITADISKLAHQDEKDVEFCYRITKEAGVTALPVSAFYVSDGAPRNLIRFCFCKNDAKLEDAAPAVKQPTDWVTDAQGKEELIQLISSRGFGVFNGDSTLAAQRVEELRCLLPGLSLRAAERSSHPLVKLLADMDQTLERLLSLQQLLPDVDVATLVSKRLDLLLEEPEEVDKAVRRKADAVGFDLADADQWFVNSPDAWHERHWTRRQAARRR</sequence>
<dbReference type="GO" id="GO:0030170">
    <property type="term" value="F:pyridoxal phosphate binding"/>
    <property type="evidence" value="ECO:0007669"/>
    <property type="project" value="InterPro"/>
</dbReference>
<dbReference type="CDD" id="cd00609">
    <property type="entry name" value="AAT_like"/>
    <property type="match status" value="1"/>
</dbReference>
<dbReference type="PANTHER" id="PTHR43807">
    <property type="entry name" value="FI04487P"/>
    <property type="match status" value="1"/>
</dbReference>
<dbReference type="PANTHER" id="PTHR43807:SF20">
    <property type="entry name" value="FI04487P"/>
    <property type="match status" value="1"/>
</dbReference>
<dbReference type="FunFam" id="3.40.640.10:FF:000024">
    <property type="entry name" value="Kynurenine--oxoglutarate transaminase 3"/>
    <property type="match status" value="1"/>
</dbReference>
<organism evidence="8 9">
    <name type="scientific">Apatococcus lobatus</name>
    <dbReference type="NCBI Taxonomy" id="904363"/>
    <lineage>
        <taxon>Eukaryota</taxon>
        <taxon>Viridiplantae</taxon>
        <taxon>Chlorophyta</taxon>
        <taxon>core chlorophytes</taxon>
        <taxon>Trebouxiophyceae</taxon>
        <taxon>Chlorellales</taxon>
        <taxon>Chlorellaceae</taxon>
        <taxon>Apatococcus</taxon>
    </lineage>
</organism>
<keyword evidence="5" id="KW-0663">Pyridoxal phosphate</keyword>
<dbReference type="InterPro" id="IPR015422">
    <property type="entry name" value="PyrdxlP-dep_Trfase_small"/>
</dbReference>
<keyword evidence="4" id="KW-0808">Transferase</keyword>
<evidence type="ECO:0000256" key="2">
    <source>
        <dbReference type="ARBA" id="ARBA00007441"/>
    </source>
</evidence>
<dbReference type="Proteomes" id="UP001438707">
    <property type="component" value="Unassembled WGS sequence"/>
</dbReference>
<reference evidence="8 9" key="1">
    <citation type="journal article" date="2024" name="Nat. Commun.">
        <title>Phylogenomics reveals the evolutionary origins of lichenization in chlorophyte algae.</title>
        <authorList>
            <person name="Puginier C."/>
            <person name="Libourel C."/>
            <person name="Otte J."/>
            <person name="Skaloud P."/>
            <person name="Haon M."/>
            <person name="Grisel S."/>
            <person name="Petersen M."/>
            <person name="Berrin J.G."/>
            <person name="Delaux P.M."/>
            <person name="Dal Grande F."/>
            <person name="Keller J."/>
        </authorList>
    </citation>
    <scope>NUCLEOTIDE SEQUENCE [LARGE SCALE GENOMIC DNA]</scope>
    <source>
        <strain evidence="8 9">SAG 2145</strain>
    </source>
</reference>
<dbReference type="Gene3D" id="3.90.1150.10">
    <property type="entry name" value="Aspartate Aminotransferase, domain 1"/>
    <property type="match status" value="1"/>
</dbReference>
<evidence type="ECO:0000256" key="3">
    <source>
        <dbReference type="ARBA" id="ARBA00022576"/>
    </source>
</evidence>
<evidence type="ECO:0000256" key="5">
    <source>
        <dbReference type="ARBA" id="ARBA00022898"/>
    </source>
</evidence>
<comment type="cofactor">
    <cofactor evidence="1">
        <name>pyridoxal 5'-phosphate</name>
        <dbReference type="ChEBI" id="CHEBI:597326"/>
    </cofactor>
</comment>
<evidence type="ECO:0000256" key="4">
    <source>
        <dbReference type="ARBA" id="ARBA00022679"/>
    </source>
</evidence>
<dbReference type="GO" id="GO:0016212">
    <property type="term" value="F:kynurenine-oxoglutarate transaminase activity"/>
    <property type="evidence" value="ECO:0007669"/>
    <property type="project" value="TreeGrafter"/>
</dbReference>
<dbReference type="SUPFAM" id="SSF53383">
    <property type="entry name" value="PLP-dependent transferases"/>
    <property type="match status" value="1"/>
</dbReference>
<comment type="caution">
    <text evidence="8">The sequence shown here is derived from an EMBL/GenBank/DDBJ whole genome shotgun (WGS) entry which is preliminary data.</text>
</comment>
<evidence type="ECO:0000256" key="6">
    <source>
        <dbReference type="SAM" id="MobiDB-lite"/>
    </source>
</evidence>
<dbReference type="Gene3D" id="3.40.640.10">
    <property type="entry name" value="Type I PLP-dependent aspartate aminotransferase-like (Major domain)"/>
    <property type="match status" value="1"/>
</dbReference>
<proteinExistence type="inferred from homology"/>
<dbReference type="Pfam" id="PF00155">
    <property type="entry name" value="Aminotran_1_2"/>
    <property type="match status" value="1"/>
</dbReference>
<keyword evidence="3" id="KW-0032">Aminotransferase</keyword>
<dbReference type="InterPro" id="IPR051326">
    <property type="entry name" value="Kynurenine-oxoglutarate_AT"/>
</dbReference>
<feature type="domain" description="Aminotransferase class I/classII large" evidence="7">
    <location>
        <begin position="39"/>
        <end position="361"/>
    </location>
</feature>
<comment type="similarity">
    <text evidence="2">Belongs to the class-I pyridoxal-phosphate-dependent aminotransferase family.</text>
</comment>
<dbReference type="GO" id="GO:0005737">
    <property type="term" value="C:cytoplasm"/>
    <property type="evidence" value="ECO:0007669"/>
    <property type="project" value="TreeGrafter"/>
</dbReference>
<protein>
    <recommendedName>
        <fullName evidence="7">Aminotransferase class I/classII large domain-containing protein</fullName>
    </recommendedName>
</protein>
<keyword evidence="9" id="KW-1185">Reference proteome</keyword>
<name>A0AAW1S212_9CHLO</name>
<evidence type="ECO:0000313" key="8">
    <source>
        <dbReference type="EMBL" id="KAK9840109.1"/>
    </source>
</evidence>